<keyword evidence="2" id="KW-0479">Metal-binding</keyword>
<comment type="caution">
    <text evidence="8">The sequence shown here is derived from an EMBL/GenBank/DDBJ whole genome shotgun (WGS) entry which is preliminary data.</text>
</comment>
<proteinExistence type="inferred from homology"/>
<dbReference type="PANTHER" id="PTHR11709:SF486">
    <property type="entry name" value="MULTICOPPER OXIDASE"/>
    <property type="match status" value="1"/>
</dbReference>
<reference evidence="8" key="1">
    <citation type="journal article" date="2019" name="Plant J.">
        <title>Chlorella vulgaris genome assembly and annotation reveals the molecular basis for metabolic acclimation to high light conditions.</title>
        <authorList>
            <person name="Cecchin M."/>
            <person name="Marcolungo L."/>
            <person name="Rossato M."/>
            <person name="Girolomoni L."/>
            <person name="Cosentino E."/>
            <person name="Cuine S."/>
            <person name="Li-Beisson Y."/>
            <person name="Delledonne M."/>
            <person name="Ballottari M."/>
        </authorList>
    </citation>
    <scope>NUCLEOTIDE SEQUENCE</scope>
    <source>
        <strain evidence="8">211/11P</strain>
    </source>
</reference>
<evidence type="ECO:0000256" key="3">
    <source>
        <dbReference type="ARBA" id="ARBA00023002"/>
    </source>
</evidence>
<keyword evidence="4" id="KW-0186">Copper</keyword>
<comment type="similarity">
    <text evidence="1">Belongs to the multicopper oxidase family.</text>
</comment>
<feature type="signal peptide" evidence="5">
    <location>
        <begin position="1"/>
        <end position="20"/>
    </location>
</feature>
<feature type="chain" id="PRO_5039060264" evidence="5">
    <location>
        <begin position="21"/>
        <end position="1113"/>
    </location>
</feature>
<dbReference type="InterPro" id="IPR033138">
    <property type="entry name" value="Cu_oxidase_CS"/>
</dbReference>
<sequence>MACKAALLLLAAAASVQVAAQGAAADGPTYYIAADVVDWNYAPAGVNLCNGELFTGDPRLWTQLGMGSVYKKALYQQYTDATFKTLVPKPESEQHTGMLGPIIRAAVGQVVTVVLKNNLSFPCNLEPSGVQPEKPGADGAAALSPEAAPGATVTYRWLVPKSMGPGPMEPSAKLWLYRSTVDLMGDGNAGLLGPMLVSNTPEVNTGDVAAGQERDIITVLQVLDENSSPFFDTNLGNRTALSLGVTDDGLVEGNLKHGINGYLYCNAPGLMMTQGESVRWHMASLGSETDMHNLHIHGNTFLNNGHRADQLSMIPGTARSVQFSTDNAGQWLLHCHVNDHINAGMKAMYQVARNDSIATELAGVPEEGLGGTTRTYFIEAEEEEWDYVPLGGDFCSGKKVAWTEEQEVFTTGNAIRPGSKFEKARYVEYTNDTFTEKKIRGAQDAYLGLLGPIIRAEVGDVIQVVFKNSLRFPATMHPHGVAYLKSSEGSPYFDGTMGADTDDDMVPPGETYTYTWHVPETAGPGPADASTLLWMYHSHTDEVRDTYAGLVGAIVIGRKGELKADLTASTVDREVVLFFMVSNEMNSLYADVNAQEWGFNSIQDWEAVAEEAYNTQAASDQQLALQGEELQQLQAGSGANSTSGTTVQAAGRRLMEEEEEEEGYEEPLLKHIINGYLFCNMPVLSFNQGDRVRFHVMALGTEVDMHTPNLVGQTMQVDNGQRGAAVAMMPGAMHSIDVVMANPGTAVVQCRVADHISAGMQALVKVYADGEVAAEQEAAAAKATVKRYYIAAEPVDWDYTPSGKDACTNSAFGPDAEVFVQRTNATIGSKNVKAQYRQYTDASFTELAPQPASHGILGPTLVAEVGQTLEIVFFNDLDFEANIMLDGGLELLPAGADGDDASLSAPVSPGGNFTYRYYVPDSAGPGSEDLSTIAYAYTSSVDLVGHPNAGLIGVLVVGSPGTFKGASEVPEGVDEMLPLLFTIMDEGASPLLQQSMDAAGLSVAATFQPAWGESNLKHNINGYMYCNLPGFTAARNSTVRLLLVGMGSEADMHSPIFTGQVLKTKASAYATAELMPTITRVVDVAMEQSGKWPVYCSVHDHYIAGMRATLVVE</sequence>
<organism evidence="8 9">
    <name type="scientific">Chlorella vulgaris</name>
    <name type="common">Green alga</name>
    <dbReference type="NCBI Taxonomy" id="3077"/>
    <lineage>
        <taxon>Eukaryota</taxon>
        <taxon>Viridiplantae</taxon>
        <taxon>Chlorophyta</taxon>
        <taxon>core chlorophytes</taxon>
        <taxon>Trebouxiophyceae</taxon>
        <taxon>Chlorellales</taxon>
        <taxon>Chlorellaceae</taxon>
        <taxon>Chlorella clade</taxon>
        <taxon>Chlorella</taxon>
    </lineage>
</organism>
<evidence type="ECO:0000256" key="2">
    <source>
        <dbReference type="ARBA" id="ARBA00022723"/>
    </source>
</evidence>
<evidence type="ECO:0000313" key="9">
    <source>
        <dbReference type="Proteomes" id="UP001055712"/>
    </source>
</evidence>
<dbReference type="InterPro" id="IPR011706">
    <property type="entry name" value="Cu-oxidase_C"/>
</dbReference>
<feature type="domain" description="Plastocyanin-like" evidence="6">
    <location>
        <begin position="260"/>
        <end position="352"/>
    </location>
</feature>
<name>A0A9D4TQ29_CHLVU</name>
<feature type="domain" description="Plastocyanin-like" evidence="7">
    <location>
        <begin position="856"/>
        <end position="957"/>
    </location>
</feature>
<keyword evidence="9" id="KW-1185">Reference proteome</keyword>
<gene>
    <name evidence="8" type="ORF">D9Q98_004511</name>
</gene>
<dbReference type="Pfam" id="PF07731">
    <property type="entry name" value="Cu-oxidase_2"/>
    <property type="match status" value="1"/>
</dbReference>
<feature type="domain" description="Plastocyanin-like" evidence="7">
    <location>
        <begin position="97"/>
        <end position="164"/>
    </location>
</feature>
<dbReference type="FunFam" id="2.60.40.420:FF:000028">
    <property type="entry name" value="Ceruloplasmin"/>
    <property type="match status" value="1"/>
</dbReference>
<evidence type="ECO:0000256" key="5">
    <source>
        <dbReference type="SAM" id="SignalP"/>
    </source>
</evidence>
<dbReference type="Pfam" id="PF07732">
    <property type="entry name" value="Cu-oxidase_3"/>
    <property type="match status" value="3"/>
</dbReference>
<feature type="domain" description="Plastocyanin-like" evidence="7">
    <location>
        <begin position="449"/>
        <end position="558"/>
    </location>
</feature>
<dbReference type="EMBL" id="SIDB01000006">
    <property type="protein sequence ID" value="KAI3431459.1"/>
    <property type="molecule type" value="Genomic_DNA"/>
</dbReference>
<dbReference type="InterPro" id="IPR008972">
    <property type="entry name" value="Cupredoxin"/>
</dbReference>
<evidence type="ECO:0000259" key="7">
    <source>
        <dbReference type="Pfam" id="PF07732"/>
    </source>
</evidence>
<dbReference type="Gene3D" id="2.60.40.420">
    <property type="entry name" value="Cupredoxins - blue copper proteins"/>
    <property type="match status" value="3"/>
</dbReference>
<protein>
    <submittedName>
        <fullName evidence="8">Uncharacterized protein</fullName>
    </submittedName>
</protein>
<keyword evidence="5" id="KW-0732">Signal</keyword>
<evidence type="ECO:0000256" key="4">
    <source>
        <dbReference type="ARBA" id="ARBA00023008"/>
    </source>
</evidence>
<evidence type="ECO:0000256" key="1">
    <source>
        <dbReference type="ARBA" id="ARBA00010609"/>
    </source>
</evidence>
<reference evidence="8" key="2">
    <citation type="submission" date="2020-11" db="EMBL/GenBank/DDBJ databases">
        <authorList>
            <person name="Cecchin M."/>
            <person name="Marcolungo L."/>
            <person name="Rossato M."/>
            <person name="Girolomoni L."/>
            <person name="Cosentino E."/>
            <person name="Cuine S."/>
            <person name="Li-Beisson Y."/>
            <person name="Delledonne M."/>
            <person name="Ballottari M."/>
        </authorList>
    </citation>
    <scope>NUCLEOTIDE SEQUENCE</scope>
    <source>
        <strain evidence="8">211/11P</strain>
        <tissue evidence="8">Whole cell</tissue>
    </source>
</reference>
<dbReference type="AlphaFoldDB" id="A0A9D4TQ29"/>
<evidence type="ECO:0000259" key="6">
    <source>
        <dbReference type="Pfam" id="PF07731"/>
    </source>
</evidence>
<dbReference type="OrthoDB" id="2121828at2759"/>
<dbReference type="Proteomes" id="UP001055712">
    <property type="component" value="Unassembled WGS sequence"/>
</dbReference>
<dbReference type="GO" id="GO:0016491">
    <property type="term" value="F:oxidoreductase activity"/>
    <property type="evidence" value="ECO:0007669"/>
    <property type="project" value="UniProtKB-KW"/>
</dbReference>
<keyword evidence="3" id="KW-0560">Oxidoreductase</keyword>
<dbReference type="PROSITE" id="PS00080">
    <property type="entry name" value="MULTICOPPER_OXIDASE2"/>
    <property type="match status" value="1"/>
</dbReference>
<dbReference type="SUPFAM" id="SSF49503">
    <property type="entry name" value="Cupredoxins"/>
    <property type="match status" value="6"/>
</dbReference>
<dbReference type="InterPro" id="IPR011707">
    <property type="entry name" value="Cu-oxidase-like_N"/>
</dbReference>
<dbReference type="PROSITE" id="PS00079">
    <property type="entry name" value="MULTICOPPER_OXIDASE1"/>
    <property type="match status" value="2"/>
</dbReference>
<dbReference type="PANTHER" id="PTHR11709">
    <property type="entry name" value="MULTI-COPPER OXIDASE"/>
    <property type="match status" value="1"/>
</dbReference>
<accession>A0A9D4TQ29</accession>
<dbReference type="InterPro" id="IPR002355">
    <property type="entry name" value="Cu_oxidase_Cu_BS"/>
</dbReference>
<dbReference type="InterPro" id="IPR045087">
    <property type="entry name" value="Cu-oxidase_fam"/>
</dbReference>
<dbReference type="GO" id="GO:0005507">
    <property type="term" value="F:copper ion binding"/>
    <property type="evidence" value="ECO:0007669"/>
    <property type="project" value="InterPro"/>
</dbReference>
<evidence type="ECO:0000313" key="8">
    <source>
        <dbReference type="EMBL" id="KAI3431459.1"/>
    </source>
</evidence>